<keyword evidence="2" id="KW-1185">Reference proteome</keyword>
<dbReference type="AlphaFoldDB" id="A0A5E4AG49"/>
<organism evidence="1 2">
    <name type="scientific">Marmota monax</name>
    <name type="common">Woodchuck</name>
    <dbReference type="NCBI Taxonomy" id="9995"/>
    <lineage>
        <taxon>Eukaryota</taxon>
        <taxon>Metazoa</taxon>
        <taxon>Chordata</taxon>
        <taxon>Craniata</taxon>
        <taxon>Vertebrata</taxon>
        <taxon>Euteleostomi</taxon>
        <taxon>Mammalia</taxon>
        <taxon>Eutheria</taxon>
        <taxon>Euarchontoglires</taxon>
        <taxon>Glires</taxon>
        <taxon>Rodentia</taxon>
        <taxon>Sciuromorpha</taxon>
        <taxon>Sciuridae</taxon>
        <taxon>Xerinae</taxon>
        <taxon>Marmotini</taxon>
        <taxon>Marmota</taxon>
    </lineage>
</organism>
<evidence type="ECO:0000313" key="1">
    <source>
        <dbReference type="EMBL" id="VTJ55492.1"/>
    </source>
</evidence>
<sequence length="108" mass="11806">MIHSWFTSSVFQYALGVPALEPQASDSSEEANRMQRFLSTQVGSAILSSEVWDAVGEVSTAVTFHLQHQAQGMGREAMDGELSTCQPPLRRSVQFTLQLLPVPLGEAK</sequence>
<proteinExistence type="predicted"/>
<evidence type="ECO:0000313" key="2">
    <source>
        <dbReference type="Proteomes" id="UP000335636"/>
    </source>
</evidence>
<dbReference type="EMBL" id="CABDUW010000051">
    <property type="protein sequence ID" value="VTJ55492.1"/>
    <property type="molecule type" value="Genomic_DNA"/>
</dbReference>
<gene>
    <name evidence="1" type="ORF">MONAX_5E032060</name>
</gene>
<comment type="caution">
    <text evidence="1">The sequence shown here is derived from an EMBL/GenBank/DDBJ whole genome shotgun (WGS) entry which is preliminary data.</text>
</comment>
<name>A0A5E4AG49_MARMO</name>
<reference evidence="1" key="1">
    <citation type="submission" date="2019-04" db="EMBL/GenBank/DDBJ databases">
        <authorList>
            <person name="Alioto T."/>
            <person name="Alioto T."/>
        </authorList>
    </citation>
    <scope>NUCLEOTIDE SEQUENCE [LARGE SCALE GENOMIC DNA]</scope>
</reference>
<protein>
    <submittedName>
        <fullName evidence="1">Uncharacterized protein</fullName>
    </submittedName>
</protein>
<dbReference type="Proteomes" id="UP000335636">
    <property type="component" value="Unassembled WGS sequence"/>
</dbReference>
<accession>A0A5E4AG49</accession>